<accession>A0A834SMR3</accession>
<feature type="region of interest" description="Disordered" evidence="1">
    <location>
        <begin position="265"/>
        <end position="285"/>
    </location>
</feature>
<dbReference type="EMBL" id="JAAIUW010000012">
    <property type="protein sequence ID" value="KAF7805528.1"/>
    <property type="molecule type" value="Genomic_DNA"/>
</dbReference>
<dbReference type="Proteomes" id="UP000634136">
    <property type="component" value="Unassembled WGS sequence"/>
</dbReference>
<feature type="compositionally biased region" description="Low complexity" evidence="1">
    <location>
        <begin position="266"/>
        <end position="285"/>
    </location>
</feature>
<dbReference type="OrthoDB" id="3012298at2759"/>
<protein>
    <submittedName>
        <fullName evidence="2">RuBisCO-associated protein-like</fullName>
    </submittedName>
</protein>
<comment type="caution">
    <text evidence="2">The sequence shown here is derived from an EMBL/GenBank/DDBJ whole genome shotgun (WGS) entry which is preliminary data.</text>
</comment>
<dbReference type="InterPro" id="IPR017853">
    <property type="entry name" value="GH"/>
</dbReference>
<evidence type="ECO:0000256" key="1">
    <source>
        <dbReference type="SAM" id="MobiDB-lite"/>
    </source>
</evidence>
<evidence type="ECO:0000313" key="2">
    <source>
        <dbReference type="EMBL" id="KAF7805528.1"/>
    </source>
</evidence>
<sequence>MSNAIFRQYTFDDSFLQVYVPTKLLKEYQIALIFATDYDDNGNPTNGIFHIYWDQTKVTPSSIQRFKKSNPDVPLKVFITIGDRHPNHPFHPIDNHSWISNATKSLTAIIQNADYDLSVNGIDVFYQHIDAHPDDFALCIGQLITNLKAAQVISVASISPSASVNKDYYFSLYGMFDKFIEWVDYQFQNEESFVASPDDLKVRFNALVSEFYPIRKLIAGYSAENEDWAKLSPIIFFLAGSDLFNNRNKKKKVSGFSILYHNYGDSSATTSTSPACSSSSASPPT</sequence>
<evidence type="ECO:0000313" key="3">
    <source>
        <dbReference type="Proteomes" id="UP000634136"/>
    </source>
</evidence>
<keyword evidence="3" id="KW-1185">Reference proteome</keyword>
<dbReference type="PANTHER" id="PTHR46476:SF12">
    <property type="entry name" value="RUBISCO-ASSOCIATED PROTEIN"/>
    <property type="match status" value="1"/>
</dbReference>
<proteinExistence type="predicted"/>
<dbReference type="Gene3D" id="3.20.20.80">
    <property type="entry name" value="Glycosidases"/>
    <property type="match status" value="1"/>
</dbReference>
<reference evidence="2" key="1">
    <citation type="submission" date="2020-09" db="EMBL/GenBank/DDBJ databases">
        <title>Genome-Enabled Discovery of Anthraquinone Biosynthesis in Senna tora.</title>
        <authorList>
            <person name="Kang S.-H."/>
            <person name="Pandey R.P."/>
            <person name="Lee C.-M."/>
            <person name="Sim J.-S."/>
            <person name="Jeong J.-T."/>
            <person name="Choi B.-S."/>
            <person name="Jung M."/>
            <person name="Ginzburg D."/>
            <person name="Zhao K."/>
            <person name="Won S.Y."/>
            <person name="Oh T.-J."/>
            <person name="Yu Y."/>
            <person name="Kim N.-H."/>
            <person name="Lee O.R."/>
            <person name="Lee T.-H."/>
            <person name="Bashyal P."/>
            <person name="Kim T.-S."/>
            <person name="Lee W.-H."/>
            <person name="Kawkins C."/>
            <person name="Kim C.-K."/>
            <person name="Kim J.S."/>
            <person name="Ahn B.O."/>
            <person name="Rhee S.Y."/>
            <person name="Sohng J.K."/>
        </authorList>
    </citation>
    <scope>NUCLEOTIDE SEQUENCE</scope>
    <source>
        <tissue evidence="2">Leaf</tissue>
    </source>
</reference>
<dbReference type="SUPFAM" id="SSF51445">
    <property type="entry name" value="(Trans)glycosidases"/>
    <property type="match status" value="1"/>
</dbReference>
<name>A0A834SMR3_9FABA</name>
<organism evidence="2 3">
    <name type="scientific">Senna tora</name>
    <dbReference type="NCBI Taxonomy" id="362788"/>
    <lineage>
        <taxon>Eukaryota</taxon>
        <taxon>Viridiplantae</taxon>
        <taxon>Streptophyta</taxon>
        <taxon>Embryophyta</taxon>
        <taxon>Tracheophyta</taxon>
        <taxon>Spermatophyta</taxon>
        <taxon>Magnoliopsida</taxon>
        <taxon>eudicotyledons</taxon>
        <taxon>Gunneridae</taxon>
        <taxon>Pentapetalae</taxon>
        <taxon>rosids</taxon>
        <taxon>fabids</taxon>
        <taxon>Fabales</taxon>
        <taxon>Fabaceae</taxon>
        <taxon>Caesalpinioideae</taxon>
        <taxon>Cassia clade</taxon>
        <taxon>Senna</taxon>
    </lineage>
</organism>
<gene>
    <name evidence="2" type="ORF">G2W53_037689</name>
</gene>
<dbReference type="AlphaFoldDB" id="A0A834SMR3"/>
<dbReference type="PANTHER" id="PTHR46476">
    <property type="entry name" value="CHITINASE 2-LIKE"/>
    <property type="match status" value="1"/>
</dbReference>